<keyword evidence="3" id="KW-0378">Hydrolase</keyword>
<dbReference type="RefSeq" id="WP_021591936.1">
    <property type="nucleotide sequence ID" value="NZ_CP083237.1"/>
</dbReference>
<keyword evidence="4" id="KW-1185">Reference proteome</keyword>
<dbReference type="GO" id="GO:0005737">
    <property type="term" value="C:cytoplasm"/>
    <property type="evidence" value="ECO:0007669"/>
    <property type="project" value="TreeGrafter"/>
</dbReference>
<evidence type="ECO:0000256" key="1">
    <source>
        <dbReference type="ARBA" id="ARBA00023239"/>
    </source>
</evidence>
<evidence type="ECO:0000259" key="2">
    <source>
        <dbReference type="Pfam" id="PF04909"/>
    </source>
</evidence>
<dbReference type="GO" id="GO:0016831">
    <property type="term" value="F:carboxy-lyase activity"/>
    <property type="evidence" value="ECO:0007669"/>
    <property type="project" value="InterPro"/>
</dbReference>
<dbReference type="GO" id="GO:0019748">
    <property type="term" value="P:secondary metabolic process"/>
    <property type="evidence" value="ECO:0007669"/>
    <property type="project" value="TreeGrafter"/>
</dbReference>
<gene>
    <name evidence="3" type="ORF">SAMN04489713_112218</name>
</gene>
<dbReference type="EMBL" id="FOVH01000012">
    <property type="protein sequence ID" value="SFP22897.1"/>
    <property type="molecule type" value="Genomic_DNA"/>
</dbReference>
<dbReference type="InParanoid" id="A0A1I5NMF9"/>
<accession>A0A1I5NMF9</accession>
<dbReference type="InterPro" id="IPR032466">
    <property type="entry name" value="Metal_Hydrolase"/>
</dbReference>
<keyword evidence="1" id="KW-0456">Lyase</keyword>
<protein>
    <submittedName>
        <fullName evidence="3">Predicted metal-dependent hydrolase, TIM-barrel fold</fullName>
    </submittedName>
</protein>
<dbReference type="Gene3D" id="3.20.20.140">
    <property type="entry name" value="Metal-dependent hydrolases"/>
    <property type="match status" value="1"/>
</dbReference>
<sequence>MAIPKKIWANSGDSHFLEPPDLFEERLPKALADRMPRSQKFDGYEIITVDGQQFKRNMPKPGSSGDTISDMVAKRAPGANDPVLRLRDLDEEGIWAEVTFPSIGIWASSIKSRDLLAAGVRALNDWAKEYIMAASPRLVPTASISLLDVEDAVAEVRRAADLGFRAVFLPTAVPPGQKPYHYIDYWNPLWTALEETNQVLAFHIGTEPVDADKGFGQVFRGPGGAVLNYTQTTWGGQVATMQMIASGALERHPDLRILVSEGGATWGPFLGDRMNEGYRQHGMFVRPQLSKPPKQYLYEQVYASFQHDETAVGAMQYMGWNNVMWGSDYPHLEGTYGHTQKTLHELFDDAPEAVRRRITVGAFQDLFPEVGEPPADEY</sequence>
<dbReference type="AlphaFoldDB" id="A0A1I5NMF9"/>
<dbReference type="PANTHER" id="PTHR21240:SF28">
    <property type="entry name" value="ISO-OROTATE DECARBOXYLASE (EUROFUNG)"/>
    <property type="match status" value="1"/>
</dbReference>
<dbReference type="InterPro" id="IPR032465">
    <property type="entry name" value="ACMSD"/>
</dbReference>
<reference evidence="3 4" key="1">
    <citation type="submission" date="2016-10" db="EMBL/GenBank/DDBJ databases">
        <authorList>
            <person name="de Groot N.N."/>
        </authorList>
    </citation>
    <scope>NUCLEOTIDE SEQUENCE [LARGE SCALE GENOMIC DNA]</scope>
    <source>
        <strain evidence="3 4">DSM 43067</strain>
    </source>
</reference>
<dbReference type="InterPro" id="IPR006680">
    <property type="entry name" value="Amidohydro-rel"/>
</dbReference>
<proteinExistence type="predicted"/>
<feature type="domain" description="Amidohydrolase-related" evidence="2">
    <location>
        <begin position="95"/>
        <end position="361"/>
    </location>
</feature>
<dbReference type="GeneID" id="99650892"/>
<dbReference type="SUPFAM" id="SSF51556">
    <property type="entry name" value="Metallo-dependent hydrolases"/>
    <property type="match status" value="1"/>
</dbReference>
<organism evidence="3 4">
    <name type="scientific">Actinomadura madurae</name>
    <dbReference type="NCBI Taxonomy" id="1993"/>
    <lineage>
        <taxon>Bacteria</taxon>
        <taxon>Bacillati</taxon>
        <taxon>Actinomycetota</taxon>
        <taxon>Actinomycetes</taxon>
        <taxon>Streptosporangiales</taxon>
        <taxon>Thermomonosporaceae</taxon>
        <taxon>Actinomadura</taxon>
    </lineage>
</organism>
<evidence type="ECO:0000313" key="4">
    <source>
        <dbReference type="Proteomes" id="UP000183413"/>
    </source>
</evidence>
<dbReference type="eggNOG" id="COG2159">
    <property type="taxonomic scope" value="Bacteria"/>
</dbReference>
<dbReference type="STRING" id="1993.SAMN04489713_112218"/>
<name>A0A1I5NMF9_9ACTN</name>
<evidence type="ECO:0000313" key="3">
    <source>
        <dbReference type="EMBL" id="SFP22897.1"/>
    </source>
</evidence>
<dbReference type="Proteomes" id="UP000183413">
    <property type="component" value="Unassembled WGS sequence"/>
</dbReference>
<dbReference type="Pfam" id="PF04909">
    <property type="entry name" value="Amidohydro_2"/>
    <property type="match status" value="1"/>
</dbReference>
<dbReference type="PANTHER" id="PTHR21240">
    <property type="entry name" value="2-AMINO-3-CARBOXYLMUCONATE-6-SEMIALDEHYDE DECARBOXYLASE"/>
    <property type="match status" value="1"/>
</dbReference>
<dbReference type="GO" id="GO:0016787">
    <property type="term" value="F:hydrolase activity"/>
    <property type="evidence" value="ECO:0007669"/>
    <property type="project" value="UniProtKB-KW"/>
</dbReference>